<evidence type="ECO:0000313" key="1">
    <source>
        <dbReference type="EMBL" id="CAJ1940229.1"/>
    </source>
</evidence>
<reference evidence="1" key="1">
    <citation type="submission" date="2023-10" db="EMBL/GenBank/DDBJ databases">
        <authorList>
            <person name="Domelevo Entfellner J.-B."/>
        </authorList>
    </citation>
    <scope>NUCLEOTIDE SEQUENCE</scope>
</reference>
<keyword evidence="2" id="KW-1185">Reference proteome</keyword>
<proteinExistence type="predicted"/>
<dbReference type="Gramene" id="rna-AYBTSS11_LOCUS9591">
    <property type="protein sequence ID" value="CAJ1940229.1"/>
    <property type="gene ID" value="gene-AYBTSS11_LOCUS9591"/>
</dbReference>
<organism evidence="1 2">
    <name type="scientific">Sphenostylis stenocarpa</name>
    <dbReference type="NCBI Taxonomy" id="92480"/>
    <lineage>
        <taxon>Eukaryota</taxon>
        <taxon>Viridiplantae</taxon>
        <taxon>Streptophyta</taxon>
        <taxon>Embryophyta</taxon>
        <taxon>Tracheophyta</taxon>
        <taxon>Spermatophyta</taxon>
        <taxon>Magnoliopsida</taxon>
        <taxon>eudicotyledons</taxon>
        <taxon>Gunneridae</taxon>
        <taxon>Pentapetalae</taxon>
        <taxon>rosids</taxon>
        <taxon>fabids</taxon>
        <taxon>Fabales</taxon>
        <taxon>Fabaceae</taxon>
        <taxon>Papilionoideae</taxon>
        <taxon>50 kb inversion clade</taxon>
        <taxon>NPAAA clade</taxon>
        <taxon>indigoferoid/millettioid clade</taxon>
        <taxon>Phaseoleae</taxon>
        <taxon>Sphenostylis</taxon>
    </lineage>
</organism>
<sequence length="150" mass="16907">MPNTETLQCEGQFQGCTHSRTLKRTDVRCVGPTTTGEGNEWRRVEKRVGDGTEVGFLFRSHIGGNKWGRVRMFCGRTLVMILEDGIETRGRDKGMLGLSFSSLQRFPFYHEIGCFVQCMNPDTADANQKQDTGNPVRMMTYEDNCNLVGS</sequence>
<dbReference type="AlphaFoldDB" id="A0AA86SGF7"/>
<name>A0AA86SGF7_9FABA</name>
<gene>
    <name evidence="1" type="ORF">AYBTSS11_LOCUS9591</name>
</gene>
<evidence type="ECO:0000313" key="2">
    <source>
        <dbReference type="Proteomes" id="UP001189624"/>
    </source>
</evidence>
<dbReference type="Proteomes" id="UP001189624">
    <property type="component" value="Chromosome 3"/>
</dbReference>
<protein>
    <submittedName>
        <fullName evidence="1">Uncharacterized protein</fullName>
    </submittedName>
</protein>
<accession>A0AA86SGF7</accession>
<dbReference type="EMBL" id="OY731400">
    <property type="protein sequence ID" value="CAJ1940229.1"/>
    <property type="molecule type" value="Genomic_DNA"/>
</dbReference>